<dbReference type="PANTHER" id="PTHR22916:SF3">
    <property type="entry name" value="UDP-GLCNAC:BETAGAL BETA-1,3-N-ACETYLGLUCOSAMINYLTRANSFERASE-LIKE PROTEIN 1"/>
    <property type="match status" value="1"/>
</dbReference>
<dbReference type="Pfam" id="PF00535">
    <property type="entry name" value="Glycos_transf_2"/>
    <property type="match status" value="1"/>
</dbReference>
<reference evidence="4" key="1">
    <citation type="submission" date="2020-06" db="EMBL/GenBank/DDBJ databases">
        <title>Paenibacillus sp. nov., isolated from soil.</title>
        <authorList>
            <person name="Seo Y.L."/>
        </authorList>
    </citation>
    <scope>NUCLEOTIDE SEQUENCE [LARGE SCALE GENOMIC DNA]</scope>
    <source>
        <strain evidence="4">JW14</strain>
    </source>
</reference>
<keyword evidence="4" id="KW-0808">Transferase</keyword>
<evidence type="ECO:0000256" key="1">
    <source>
        <dbReference type="ARBA" id="ARBA00006739"/>
    </source>
</evidence>
<evidence type="ECO:0000259" key="3">
    <source>
        <dbReference type="Pfam" id="PF13712"/>
    </source>
</evidence>
<gene>
    <name evidence="4" type="ORF">HPT30_11315</name>
</gene>
<evidence type="ECO:0000259" key="2">
    <source>
        <dbReference type="Pfam" id="PF00535"/>
    </source>
</evidence>
<feature type="domain" description="Glycosyltransferase 2-like" evidence="2">
    <location>
        <begin position="226"/>
        <end position="398"/>
    </location>
</feature>
<proteinExistence type="inferred from homology"/>
<protein>
    <submittedName>
        <fullName evidence="4">Glycosyltransferase</fullName>
    </submittedName>
</protein>
<dbReference type="AlphaFoldDB" id="A0A850EKM5"/>
<comment type="similarity">
    <text evidence="1">Belongs to the glycosyltransferase 2 family.</text>
</comment>
<evidence type="ECO:0000313" key="5">
    <source>
        <dbReference type="Proteomes" id="UP000564806"/>
    </source>
</evidence>
<dbReference type="EMBL" id="JABWCS010000205">
    <property type="protein sequence ID" value="NUU60936.1"/>
    <property type="molecule type" value="Genomic_DNA"/>
</dbReference>
<dbReference type="Pfam" id="PF13712">
    <property type="entry name" value="Glyco_tranf_2_5"/>
    <property type="match status" value="1"/>
</dbReference>
<feature type="domain" description="Streptomycin biosynthesis protein StrF" evidence="3">
    <location>
        <begin position="7"/>
        <end position="217"/>
    </location>
</feature>
<dbReference type="InterPro" id="IPR059123">
    <property type="entry name" value="StrF_dom"/>
</dbReference>
<accession>A0A850EKM5</accession>
<dbReference type="SUPFAM" id="SSF53448">
    <property type="entry name" value="Nucleotide-diphospho-sugar transferases"/>
    <property type="match status" value="1"/>
</dbReference>
<keyword evidence="5" id="KW-1185">Reference proteome</keyword>
<dbReference type="CDD" id="cd00761">
    <property type="entry name" value="Glyco_tranf_GTA_type"/>
    <property type="match status" value="1"/>
</dbReference>
<name>A0A850EKM5_9BACL</name>
<evidence type="ECO:0000313" key="4">
    <source>
        <dbReference type="EMBL" id="NUU60936.1"/>
    </source>
</evidence>
<comment type="caution">
    <text evidence="4">The sequence shown here is derived from an EMBL/GenBank/DDBJ whole genome shotgun (WGS) entry which is preliminary data.</text>
</comment>
<dbReference type="Proteomes" id="UP000564806">
    <property type="component" value="Unassembled WGS sequence"/>
</dbReference>
<dbReference type="InterPro" id="IPR029044">
    <property type="entry name" value="Nucleotide-diphossugar_trans"/>
</dbReference>
<dbReference type="InterPro" id="IPR001173">
    <property type="entry name" value="Glyco_trans_2-like"/>
</dbReference>
<sequence>MNEYKICFITCLNDKILYSETVRYIRSLSVPNGYEVELVSICDYRCLSEGYDRGMRQSDAKYKVYLHQDTLIINKSFISDILSIFLNNSKLGMLGVLGAKKLPPNGFFSDAKECYGMVCESNGPSGIKILNANEVLSDYEPVEAIDGLIMVTQYDVTWRSDLFLDWHMYDISQAIEFKRAGYEVGVPRQESSWCMHDRSLLDYTGYEEERLAFLKEYSEDLFPLVSILIPACNKPYHLELALQSVLYQSYHNVEIIIGDDSTNDEVQKIVEPYLERYKRITYYRNEKKPGAVNLYKLYSLARGEFINFLMDDDLFVYDKIEKMVMQFYKHDTISLVTSRRQLIDENGEFLNLKNYSEVIFSENTILNGMELGSQLLSKSSNLIGEPTTGMFRRKEIEKYGFYYDKDFNALNDVATWITLMEKGDVLYLAESLSYSRQYSEQNKVTSQYKILGMDEWLRLIIESRKHGFFKNDLMYKEAISNYLKLTLDVVSSFHKEELIQTLDVSYIQENFDRAMKEFLAYQT</sequence>
<dbReference type="PANTHER" id="PTHR22916">
    <property type="entry name" value="GLYCOSYLTRANSFERASE"/>
    <property type="match status" value="1"/>
</dbReference>
<dbReference type="Gene3D" id="3.90.550.10">
    <property type="entry name" value="Spore Coat Polysaccharide Biosynthesis Protein SpsA, Chain A"/>
    <property type="match status" value="2"/>
</dbReference>
<organism evidence="4 5">
    <name type="scientific">Paenibacillus agri</name>
    <dbReference type="NCBI Taxonomy" id="2744309"/>
    <lineage>
        <taxon>Bacteria</taxon>
        <taxon>Bacillati</taxon>
        <taxon>Bacillota</taxon>
        <taxon>Bacilli</taxon>
        <taxon>Bacillales</taxon>
        <taxon>Paenibacillaceae</taxon>
        <taxon>Paenibacillus</taxon>
    </lineage>
</organism>
<dbReference type="RefSeq" id="WP_175371493.1">
    <property type="nucleotide sequence ID" value="NZ_JABWCS010000205.1"/>
</dbReference>
<dbReference type="GO" id="GO:0016758">
    <property type="term" value="F:hexosyltransferase activity"/>
    <property type="evidence" value="ECO:0007669"/>
    <property type="project" value="UniProtKB-ARBA"/>
</dbReference>